<dbReference type="InterPro" id="IPR002053">
    <property type="entry name" value="Glyco_hydro_25"/>
</dbReference>
<feature type="domain" description="Golvesin/Xly CBD-like" evidence="5">
    <location>
        <begin position="316"/>
        <end position="416"/>
    </location>
</feature>
<comment type="caution">
    <text evidence="6">The sequence shown here is derived from an EMBL/GenBank/DDBJ whole genome shotgun (WGS) entry which is preliminary data.</text>
</comment>
<gene>
    <name evidence="6" type="ORF">POL58_01410</name>
</gene>
<dbReference type="RefSeq" id="WP_271993903.1">
    <property type="nucleotide sequence ID" value="NZ_JAQNDN010000001.1"/>
</dbReference>
<comment type="similarity">
    <text evidence="1">Belongs to the glycosyl hydrolase 25 family.</text>
</comment>
<dbReference type="InterPro" id="IPR018077">
    <property type="entry name" value="Glyco_hydro_fam25_subgr"/>
</dbReference>
<dbReference type="Pfam" id="PF25275">
    <property type="entry name" value="Golvesin_C"/>
    <property type="match status" value="1"/>
</dbReference>
<organism evidence="6 7">
    <name type="scientific">Nannocystis radixulma</name>
    <dbReference type="NCBI Taxonomy" id="2995305"/>
    <lineage>
        <taxon>Bacteria</taxon>
        <taxon>Pseudomonadati</taxon>
        <taxon>Myxococcota</taxon>
        <taxon>Polyangia</taxon>
        <taxon>Nannocystales</taxon>
        <taxon>Nannocystaceae</taxon>
        <taxon>Nannocystis</taxon>
    </lineage>
</organism>
<evidence type="ECO:0000256" key="2">
    <source>
        <dbReference type="ARBA" id="ARBA00022801"/>
    </source>
</evidence>
<dbReference type="EMBL" id="JAQNDN010000001">
    <property type="protein sequence ID" value="MDC0666369.1"/>
    <property type="molecule type" value="Genomic_DNA"/>
</dbReference>
<reference evidence="6 7" key="1">
    <citation type="submission" date="2022-11" db="EMBL/GenBank/DDBJ databases">
        <title>Minimal conservation of predation-associated metabolite biosynthetic gene clusters underscores biosynthetic potential of Myxococcota including descriptions for ten novel species: Archangium lansinium sp. nov., Myxococcus landrumus sp. nov., Nannocystis bai.</title>
        <authorList>
            <person name="Ahearne A."/>
            <person name="Stevens C."/>
            <person name="Dowd S."/>
        </authorList>
    </citation>
    <scope>NUCLEOTIDE SEQUENCE [LARGE SCALE GENOMIC DNA]</scope>
    <source>
        <strain evidence="6 7">NCELM</strain>
    </source>
</reference>
<evidence type="ECO:0000256" key="1">
    <source>
        <dbReference type="ARBA" id="ARBA00010646"/>
    </source>
</evidence>
<keyword evidence="2" id="KW-0378">Hydrolase</keyword>
<dbReference type="PROSITE" id="PS51904">
    <property type="entry name" value="GLYCOSYL_HYDROL_F25_2"/>
    <property type="match status" value="1"/>
</dbReference>
<accession>A0ABT5AWZ3</accession>
<name>A0ABT5AWZ3_9BACT</name>
<keyword evidence="3" id="KW-0326">Glycosidase</keyword>
<feature type="region of interest" description="Disordered" evidence="4">
    <location>
        <begin position="418"/>
        <end position="486"/>
    </location>
</feature>
<dbReference type="PANTHER" id="PTHR34135">
    <property type="entry name" value="LYSOZYME"/>
    <property type="match status" value="1"/>
</dbReference>
<dbReference type="Gene3D" id="3.20.20.80">
    <property type="entry name" value="Glycosidases"/>
    <property type="match status" value="1"/>
</dbReference>
<feature type="compositionally biased region" description="Gly residues" evidence="4">
    <location>
        <begin position="444"/>
        <end position="458"/>
    </location>
</feature>
<dbReference type="SMART" id="SM00641">
    <property type="entry name" value="Glyco_25"/>
    <property type="match status" value="1"/>
</dbReference>
<dbReference type="SUPFAM" id="SSF51445">
    <property type="entry name" value="(Trans)glycosidases"/>
    <property type="match status" value="1"/>
</dbReference>
<protein>
    <submittedName>
        <fullName evidence="6">GH25 family lysozyme</fullName>
    </submittedName>
</protein>
<evidence type="ECO:0000313" key="6">
    <source>
        <dbReference type="EMBL" id="MDC0666369.1"/>
    </source>
</evidence>
<dbReference type="InterPro" id="IPR017853">
    <property type="entry name" value="GH"/>
</dbReference>
<keyword evidence="7" id="KW-1185">Reference proteome</keyword>
<evidence type="ECO:0000256" key="3">
    <source>
        <dbReference type="ARBA" id="ARBA00023295"/>
    </source>
</evidence>
<dbReference type="Proteomes" id="UP001217838">
    <property type="component" value="Unassembled WGS sequence"/>
</dbReference>
<dbReference type="Pfam" id="PF01183">
    <property type="entry name" value="Glyco_hydro_25"/>
    <property type="match status" value="1"/>
</dbReference>
<evidence type="ECO:0000256" key="4">
    <source>
        <dbReference type="SAM" id="MobiDB-lite"/>
    </source>
</evidence>
<dbReference type="InterPro" id="IPR033803">
    <property type="entry name" value="CBD-like_Golvesin-Xly"/>
</dbReference>
<sequence length="513" mass="53838">MPSLAPTLILVLAGLSARPYGNALGDGLGLADRPPAPSEGQVCAAGETLFGIDVSVYQGTIDWNAVAADGVVFAWVRVSHSTAVLDSQFAANLAGARAAGIHTGVYQYFEPGEDPIAQAQLLLDNLGPLQPGDMPPMIDVESANTVPQAQYVDAIRAWLDHVEAATGTVPFIYSGYYYWNDNVGSGEFADHPLWIPNYNPGCPLVPDAWASWTVHQTCDCGTVAGIDGAVDTDLFNGNLDVLLGHAVGAAVCGDGKCIAETPYNCPQDCPPCGVIGPEGGTIDNDEACLELYGPLEYWRDVAVGHGGSLRWTAATEWAEPSNYAVWRMYFAESGTYRLSTWIEQPYGETQQLTYRVNHAGGESAVPGNQSLASGWLDLGEFSFNAGADHWVRINDNTGELESLEVAIACDALRIERIDVGETTGPGETDSDGGELTGEQPTAGWPGGTGLDSSGGGPDSGPDPVTNTDALPPGFEQEDGCGCTHSRGGGAGVMAALALLLSRRRRRGDASAES</sequence>
<evidence type="ECO:0000313" key="7">
    <source>
        <dbReference type="Proteomes" id="UP001217838"/>
    </source>
</evidence>
<dbReference type="PANTHER" id="PTHR34135:SF2">
    <property type="entry name" value="LYSOZYME"/>
    <property type="match status" value="1"/>
</dbReference>
<evidence type="ECO:0000259" key="5">
    <source>
        <dbReference type="Pfam" id="PF25275"/>
    </source>
</evidence>
<proteinExistence type="inferred from homology"/>